<accession>A0AA37Q1J2</accession>
<keyword evidence="1" id="KW-0808">Transferase</keyword>
<protein>
    <submittedName>
        <fullName evidence="4">N-acetyltransferase</fullName>
    </submittedName>
</protein>
<evidence type="ECO:0000256" key="1">
    <source>
        <dbReference type="ARBA" id="ARBA00022679"/>
    </source>
</evidence>
<dbReference type="CDD" id="cd04301">
    <property type="entry name" value="NAT_SF"/>
    <property type="match status" value="1"/>
</dbReference>
<dbReference type="PROSITE" id="PS51186">
    <property type="entry name" value="GNAT"/>
    <property type="match status" value="1"/>
</dbReference>
<reference evidence="4" key="1">
    <citation type="submission" date="2022-08" db="EMBL/GenBank/DDBJ databases">
        <title>Draft genome sequencing of Roseisolibacter agri AW1220.</title>
        <authorList>
            <person name="Tobiishi Y."/>
            <person name="Tonouchi A."/>
        </authorList>
    </citation>
    <scope>NUCLEOTIDE SEQUENCE</scope>
    <source>
        <strain evidence="4">AW1220</strain>
    </source>
</reference>
<dbReference type="Proteomes" id="UP001161325">
    <property type="component" value="Unassembled WGS sequence"/>
</dbReference>
<dbReference type="InterPro" id="IPR050832">
    <property type="entry name" value="Bact_Acetyltransf"/>
</dbReference>
<evidence type="ECO:0000259" key="3">
    <source>
        <dbReference type="PROSITE" id="PS51186"/>
    </source>
</evidence>
<keyword evidence="5" id="KW-1185">Reference proteome</keyword>
<proteinExistence type="predicted"/>
<sequence length="147" mass="15389">MSIPVRHAEIADAPEIAACLAVLGYDTPPALVAERLTAFAASDVDVVLVAGGAPGAALHGVVSAHALPLFHTTGRLVRLTALAVRGEAQGRGVGRALVQAAEAWAWRVGARRVEVTSGDHRPGAHAFYQALGYALDERRFIKHATAR</sequence>
<keyword evidence="2" id="KW-0012">Acyltransferase</keyword>
<dbReference type="RefSeq" id="WP_284349100.1">
    <property type="nucleotide sequence ID" value="NZ_BRXS01000002.1"/>
</dbReference>
<comment type="caution">
    <text evidence="4">The sequence shown here is derived from an EMBL/GenBank/DDBJ whole genome shotgun (WGS) entry which is preliminary data.</text>
</comment>
<dbReference type="AlphaFoldDB" id="A0AA37Q1J2"/>
<feature type="domain" description="N-acetyltransferase" evidence="3">
    <location>
        <begin position="3"/>
        <end position="147"/>
    </location>
</feature>
<organism evidence="4 5">
    <name type="scientific">Roseisolibacter agri</name>
    <dbReference type="NCBI Taxonomy" id="2014610"/>
    <lineage>
        <taxon>Bacteria</taxon>
        <taxon>Pseudomonadati</taxon>
        <taxon>Gemmatimonadota</taxon>
        <taxon>Gemmatimonadia</taxon>
        <taxon>Gemmatimonadales</taxon>
        <taxon>Gemmatimonadaceae</taxon>
        <taxon>Roseisolibacter</taxon>
    </lineage>
</organism>
<dbReference type="Gene3D" id="3.40.630.30">
    <property type="match status" value="1"/>
</dbReference>
<dbReference type="Pfam" id="PF00583">
    <property type="entry name" value="Acetyltransf_1"/>
    <property type="match status" value="1"/>
</dbReference>
<dbReference type="SUPFAM" id="SSF55729">
    <property type="entry name" value="Acyl-CoA N-acyltransferases (Nat)"/>
    <property type="match status" value="1"/>
</dbReference>
<dbReference type="GO" id="GO:0016747">
    <property type="term" value="F:acyltransferase activity, transferring groups other than amino-acyl groups"/>
    <property type="evidence" value="ECO:0007669"/>
    <property type="project" value="InterPro"/>
</dbReference>
<name>A0AA37Q1J2_9BACT</name>
<dbReference type="InterPro" id="IPR016181">
    <property type="entry name" value="Acyl_CoA_acyltransferase"/>
</dbReference>
<gene>
    <name evidence="4" type="ORF">rosag_11670</name>
</gene>
<dbReference type="PANTHER" id="PTHR43877">
    <property type="entry name" value="AMINOALKYLPHOSPHONATE N-ACETYLTRANSFERASE-RELATED-RELATED"/>
    <property type="match status" value="1"/>
</dbReference>
<dbReference type="EMBL" id="BRXS01000002">
    <property type="protein sequence ID" value="GLC24654.1"/>
    <property type="molecule type" value="Genomic_DNA"/>
</dbReference>
<evidence type="ECO:0000313" key="5">
    <source>
        <dbReference type="Proteomes" id="UP001161325"/>
    </source>
</evidence>
<evidence type="ECO:0000256" key="2">
    <source>
        <dbReference type="ARBA" id="ARBA00023315"/>
    </source>
</evidence>
<dbReference type="InterPro" id="IPR000182">
    <property type="entry name" value="GNAT_dom"/>
</dbReference>
<evidence type="ECO:0000313" key="4">
    <source>
        <dbReference type="EMBL" id="GLC24654.1"/>
    </source>
</evidence>